<feature type="compositionally biased region" description="Basic residues" evidence="3">
    <location>
        <begin position="1"/>
        <end position="13"/>
    </location>
</feature>
<dbReference type="RefSeq" id="WP_225232591.1">
    <property type="nucleotide sequence ID" value="NZ_JBAPLV010000002.1"/>
</dbReference>
<dbReference type="Pfam" id="PF00106">
    <property type="entry name" value="adh_short"/>
    <property type="match status" value="1"/>
</dbReference>
<dbReference type="InterPro" id="IPR036291">
    <property type="entry name" value="NAD(P)-bd_dom_sf"/>
</dbReference>
<keyword evidence="2" id="KW-0560">Oxidoreductase</keyword>
<dbReference type="PANTHER" id="PTHR24320:SF148">
    <property type="entry name" value="NAD(P)-BINDING ROSSMANN-FOLD SUPERFAMILY PROTEIN"/>
    <property type="match status" value="1"/>
</dbReference>
<evidence type="ECO:0000313" key="4">
    <source>
        <dbReference type="EMBL" id="MEI4277550.1"/>
    </source>
</evidence>
<organism evidence="4 5">
    <name type="scientific">Klenkia terrae</name>
    <dbReference type="NCBI Taxonomy" id="1052259"/>
    <lineage>
        <taxon>Bacteria</taxon>
        <taxon>Bacillati</taxon>
        <taxon>Actinomycetota</taxon>
        <taxon>Actinomycetes</taxon>
        <taxon>Geodermatophilales</taxon>
        <taxon>Geodermatophilaceae</taxon>
        <taxon>Klenkia</taxon>
    </lineage>
</organism>
<comment type="similarity">
    <text evidence="1">Belongs to the short-chain dehydrogenases/reductases (SDR) family.</text>
</comment>
<name>A0ABU8E1X8_9ACTN</name>
<proteinExistence type="inferred from homology"/>
<feature type="region of interest" description="Disordered" evidence="3">
    <location>
        <begin position="1"/>
        <end position="31"/>
    </location>
</feature>
<dbReference type="PRINTS" id="PR00081">
    <property type="entry name" value="GDHRDH"/>
</dbReference>
<protein>
    <submittedName>
        <fullName evidence="4">SDR family NAD(P)-dependent oxidoreductase</fullName>
    </submittedName>
</protein>
<dbReference type="Proteomes" id="UP001373496">
    <property type="component" value="Unassembled WGS sequence"/>
</dbReference>
<keyword evidence="5" id="KW-1185">Reference proteome</keyword>
<dbReference type="PANTHER" id="PTHR24320">
    <property type="entry name" value="RETINOL DEHYDROGENASE"/>
    <property type="match status" value="1"/>
</dbReference>
<gene>
    <name evidence="4" type="ORF">UXQ13_03650</name>
</gene>
<evidence type="ECO:0000313" key="5">
    <source>
        <dbReference type="Proteomes" id="UP001373496"/>
    </source>
</evidence>
<evidence type="ECO:0000256" key="3">
    <source>
        <dbReference type="SAM" id="MobiDB-lite"/>
    </source>
</evidence>
<dbReference type="SUPFAM" id="SSF51735">
    <property type="entry name" value="NAD(P)-binding Rossmann-fold domains"/>
    <property type="match status" value="1"/>
</dbReference>
<accession>A0ABU8E1X8</accession>
<dbReference type="Gene3D" id="3.40.50.720">
    <property type="entry name" value="NAD(P)-binding Rossmann-like Domain"/>
    <property type="match status" value="1"/>
</dbReference>
<evidence type="ECO:0000256" key="1">
    <source>
        <dbReference type="ARBA" id="ARBA00006484"/>
    </source>
</evidence>
<comment type="caution">
    <text evidence="4">The sequence shown here is derived from an EMBL/GenBank/DDBJ whole genome shotgun (WGS) entry which is preliminary data.</text>
</comment>
<reference evidence="4 5" key="1">
    <citation type="submission" date="2024-03" db="EMBL/GenBank/DDBJ databases">
        <title>Draft genome sequence of Klenkia terrae.</title>
        <authorList>
            <person name="Duangmal K."/>
            <person name="Chantavorakit T."/>
        </authorList>
    </citation>
    <scope>NUCLEOTIDE SEQUENCE [LARGE SCALE GENOMIC DNA]</scope>
    <source>
        <strain evidence="4 5">JCM 17786</strain>
    </source>
</reference>
<dbReference type="InterPro" id="IPR002347">
    <property type="entry name" value="SDR_fam"/>
</dbReference>
<sequence>MGARRRRVPRLRRLPAQDRPLDPGRPGGAPELTQARVAVVTGASDGIGAAAARRLHRDGWQVVVVGRSPDKTAAVADELQTQGHPDDHREVERHTVDFSRLDDVRALAADLVARHPRIDVLANNAGGSFPRRVTTVDGFETTFQVDHLAPYLLTRLLEEPLRAARGRVVATSSFMHRIGPLPRTVTADPPRPYSGMLAYSRAKTMNALTTRELARRWAPDVTATCYTPGAVATSFGARSGGLSGLAWKLGLSRSFRTPAQGADTLVWLATADEGWRNGGFHADRSPAPAMPWATDDRRARSLWDLSAGAVGLPA</sequence>
<dbReference type="EMBL" id="JBAPLV010000002">
    <property type="protein sequence ID" value="MEI4277550.1"/>
    <property type="molecule type" value="Genomic_DNA"/>
</dbReference>
<evidence type="ECO:0000256" key="2">
    <source>
        <dbReference type="ARBA" id="ARBA00023002"/>
    </source>
</evidence>